<dbReference type="InterPro" id="IPR036390">
    <property type="entry name" value="WH_DNA-bd_sf"/>
</dbReference>
<feature type="domain" description="HTH gntR-type" evidence="4">
    <location>
        <begin position="25"/>
        <end position="92"/>
    </location>
</feature>
<dbReference type="Gene3D" id="1.20.120.530">
    <property type="entry name" value="GntR ligand-binding domain-like"/>
    <property type="match status" value="1"/>
</dbReference>
<dbReference type="GO" id="GO:0003700">
    <property type="term" value="F:DNA-binding transcription factor activity"/>
    <property type="evidence" value="ECO:0007669"/>
    <property type="project" value="InterPro"/>
</dbReference>
<dbReference type="PANTHER" id="PTHR43537">
    <property type="entry name" value="TRANSCRIPTIONAL REGULATOR, GNTR FAMILY"/>
    <property type="match status" value="1"/>
</dbReference>
<dbReference type="InterPro" id="IPR008920">
    <property type="entry name" value="TF_FadR/GntR_C"/>
</dbReference>
<gene>
    <name evidence="5" type="ORF">GCM10007890_50950</name>
</gene>
<keyword evidence="3" id="KW-0804">Transcription</keyword>
<dbReference type="SMART" id="SM00345">
    <property type="entry name" value="HTH_GNTR"/>
    <property type="match status" value="1"/>
</dbReference>
<dbReference type="SMART" id="SM00895">
    <property type="entry name" value="FCD"/>
    <property type="match status" value="1"/>
</dbReference>
<dbReference type="PANTHER" id="PTHR43537:SF50">
    <property type="entry name" value="TRANSCRIPTIONAL REGULATORY PROTEIN"/>
    <property type="match status" value="1"/>
</dbReference>
<dbReference type="InterPro" id="IPR036388">
    <property type="entry name" value="WH-like_DNA-bd_sf"/>
</dbReference>
<evidence type="ECO:0000313" key="6">
    <source>
        <dbReference type="Proteomes" id="UP001157440"/>
    </source>
</evidence>
<comment type="caution">
    <text evidence="5">The sequence shown here is derived from an EMBL/GenBank/DDBJ whole genome shotgun (WGS) entry which is preliminary data.</text>
</comment>
<dbReference type="Proteomes" id="UP001157440">
    <property type="component" value="Unassembled WGS sequence"/>
</dbReference>
<dbReference type="SUPFAM" id="SSF46785">
    <property type="entry name" value="Winged helix' DNA-binding domain"/>
    <property type="match status" value="1"/>
</dbReference>
<dbReference type="SUPFAM" id="SSF48008">
    <property type="entry name" value="GntR ligand-binding domain-like"/>
    <property type="match status" value="1"/>
</dbReference>
<dbReference type="Pfam" id="PF00392">
    <property type="entry name" value="GntR"/>
    <property type="match status" value="1"/>
</dbReference>
<keyword evidence="2" id="KW-0238">DNA-binding</keyword>
<dbReference type="InterPro" id="IPR011711">
    <property type="entry name" value="GntR_C"/>
</dbReference>
<name>A0AA37TJL3_9HYPH</name>
<dbReference type="EMBL" id="BSPL01000024">
    <property type="protein sequence ID" value="GLS73080.1"/>
    <property type="molecule type" value="Genomic_DNA"/>
</dbReference>
<reference evidence="6" key="1">
    <citation type="journal article" date="2019" name="Int. J. Syst. Evol. Microbiol.">
        <title>The Global Catalogue of Microorganisms (GCM) 10K type strain sequencing project: providing services to taxonomists for standard genome sequencing and annotation.</title>
        <authorList>
            <consortium name="The Broad Institute Genomics Platform"/>
            <consortium name="The Broad Institute Genome Sequencing Center for Infectious Disease"/>
            <person name="Wu L."/>
            <person name="Ma J."/>
        </authorList>
    </citation>
    <scope>NUCLEOTIDE SEQUENCE [LARGE SCALE GENOMIC DNA]</scope>
    <source>
        <strain evidence="6">NBRC 103632</strain>
    </source>
</reference>
<evidence type="ECO:0000256" key="3">
    <source>
        <dbReference type="ARBA" id="ARBA00023163"/>
    </source>
</evidence>
<dbReference type="CDD" id="cd07377">
    <property type="entry name" value="WHTH_GntR"/>
    <property type="match status" value="1"/>
</dbReference>
<evidence type="ECO:0000256" key="2">
    <source>
        <dbReference type="ARBA" id="ARBA00023125"/>
    </source>
</evidence>
<keyword evidence="6" id="KW-1185">Reference proteome</keyword>
<evidence type="ECO:0000256" key="1">
    <source>
        <dbReference type="ARBA" id="ARBA00023015"/>
    </source>
</evidence>
<proteinExistence type="predicted"/>
<dbReference type="AlphaFoldDB" id="A0AA37TJL3"/>
<evidence type="ECO:0000259" key="4">
    <source>
        <dbReference type="PROSITE" id="PS50949"/>
    </source>
</evidence>
<dbReference type="PROSITE" id="PS50949">
    <property type="entry name" value="HTH_GNTR"/>
    <property type="match status" value="1"/>
</dbReference>
<protein>
    <submittedName>
        <fullName evidence="5">Transcriptional regulator</fullName>
    </submittedName>
</protein>
<dbReference type="RefSeq" id="WP_238196219.1">
    <property type="nucleotide sequence ID" value="NZ_BPQZ01000009.1"/>
</dbReference>
<dbReference type="Pfam" id="PF07729">
    <property type="entry name" value="FCD"/>
    <property type="match status" value="1"/>
</dbReference>
<organism evidence="5 6">
    <name type="scientific">Methylobacterium tardum</name>
    <dbReference type="NCBI Taxonomy" id="374432"/>
    <lineage>
        <taxon>Bacteria</taxon>
        <taxon>Pseudomonadati</taxon>
        <taxon>Pseudomonadota</taxon>
        <taxon>Alphaproteobacteria</taxon>
        <taxon>Hyphomicrobiales</taxon>
        <taxon>Methylobacteriaceae</taxon>
        <taxon>Methylobacterium</taxon>
    </lineage>
</organism>
<evidence type="ECO:0000313" key="5">
    <source>
        <dbReference type="EMBL" id="GLS73080.1"/>
    </source>
</evidence>
<dbReference type="Gene3D" id="1.10.10.10">
    <property type="entry name" value="Winged helix-like DNA-binding domain superfamily/Winged helix DNA-binding domain"/>
    <property type="match status" value="1"/>
</dbReference>
<dbReference type="GO" id="GO:0003677">
    <property type="term" value="F:DNA binding"/>
    <property type="evidence" value="ECO:0007669"/>
    <property type="project" value="UniProtKB-KW"/>
</dbReference>
<sequence>MDVVARPRGRPRKALSVPVAPLPRTGLHEQAASRLKDMIVRGVLPAGASLVEKDLSVALGVSRTPLREALKLLAAEGLVELHQNRSARVPDWEPEEVLELFEALAGIERLTAELAASRISDVLLDDLREKQARLDCMHRDKVLDAYFALNQEIHRTIVTAAHNRPLAEAHAPLQARAQWARLRALSTGSRWEESAREHRDLFRALEVRDATGAGAIAYRHVLRTGVVIAETLRAQRAKASPGGT</sequence>
<keyword evidence="1" id="KW-0805">Transcription regulation</keyword>
<accession>A0AA37TJL3</accession>
<dbReference type="PRINTS" id="PR00035">
    <property type="entry name" value="HTHGNTR"/>
</dbReference>
<dbReference type="InterPro" id="IPR000524">
    <property type="entry name" value="Tscrpt_reg_HTH_GntR"/>
</dbReference>